<gene>
    <name evidence="4" type="ORF">K9U37_02190</name>
</gene>
<reference evidence="4" key="1">
    <citation type="journal article" date="2022" name="ISME J.">
        <title>Identification of active gaseous-alkane degraders at natural gas seeps.</title>
        <authorList>
            <person name="Farhan Ul Haque M."/>
            <person name="Hernandez M."/>
            <person name="Crombie A.T."/>
            <person name="Murrell J.C."/>
        </authorList>
    </citation>
    <scope>NUCLEOTIDE SEQUENCE</scope>
    <source>
        <strain evidence="4">ANDR5</strain>
    </source>
</reference>
<feature type="compositionally biased region" description="Low complexity" evidence="1">
    <location>
        <begin position="361"/>
        <end position="378"/>
    </location>
</feature>
<evidence type="ECO:0000256" key="1">
    <source>
        <dbReference type="SAM" id="MobiDB-lite"/>
    </source>
</evidence>
<dbReference type="Proteomes" id="UP001139068">
    <property type="component" value="Unassembled WGS sequence"/>
</dbReference>
<feature type="compositionally biased region" description="Basic residues" evidence="1">
    <location>
        <begin position="427"/>
        <end position="436"/>
    </location>
</feature>
<organism evidence="4 5">
    <name type="scientific">Candidatus Mycolicibacterium alkanivorans</name>
    <dbReference type="NCBI Taxonomy" id="2954114"/>
    <lineage>
        <taxon>Bacteria</taxon>
        <taxon>Bacillati</taxon>
        <taxon>Actinomycetota</taxon>
        <taxon>Actinomycetes</taxon>
        <taxon>Mycobacteriales</taxon>
        <taxon>Mycobacteriaceae</taxon>
        <taxon>Mycolicibacterium</taxon>
    </lineage>
</organism>
<feature type="domain" description="PE-PPE" evidence="3">
    <location>
        <begin position="77"/>
        <end position="308"/>
    </location>
</feature>
<keyword evidence="2" id="KW-0732">Signal</keyword>
<accession>A0ABS9YRG2</accession>
<comment type="caution">
    <text evidence="4">The sequence shown here is derived from an EMBL/GenBank/DDBJ whole genome shotgun (WGS) entry which is preliminary data.</text>
</comment>
<feature type="chain" id="PRO_5046939078" evidence="2">
    <location>
        <begin position="28"/>
        <end position="436"/>
    </location>
</feature>
<protein>
    <submittedName>
        <fullName evidence="4">PE-PPE domain-containing protein</fullName>
    </submittedName>
</protein>
<dbReference type="EMBL" id="JAIVFL010000001">
    <property type="protein sequence ID" value="MCI4673828.1"/>
    <property type="molecule type" value="Genomic_DNA"/>
</dbReference>
<evidence type="ECO:0000259" key="3">
    <source>
        <dbReference type="Pfam" id="PF08237"/>
    </source>
</evidence>
<dbReference type="InterPro" id="IPR013228">
    <property type="entry name" value="PE-PPE_C"/>
</dbReference>
<evidence type="ECO:0000313" key="5">
    <source>
        <dbReference type="Proteomes" id="UP001139068"/>
    </source>
</evidence>
<keyword evidence="5" id="KW-1185">Reference proteome</keyword>
<name>A0ABS9YRG2_9MYCO</name>
<feature type="region of interest" description="Disordered" evidence="1">
    <location>
        <begin position="350"/>
        <end position="436"/>
    </location>
</feature>
<evidence type="ECO:0000256" key="2">
    <source>
        <dbReference type="SAM" id="SignalP"/>
    </source>
</evidence>
<dbReference type="RefSeq" id="WP_243070329.1">
    <property type="nucleotide sequence ID" value="NZ_JAIVFL010000001.1"/>
</dbReference>
<proteinExistence type="predicted"/>
<feature type="signal peptide" evidence="2">
    <location>
        <begin position="1"/>
        <end position="27"/>
    </location>
</feature>
<sequence length="436" mass="45204">MRITGRKPVSVLLAFLTAATLGVSALAGSAATWAATTLLLGATFVSDPMANSGYAQGAIDYYVNPTTLCAVQTCATKPVVTPETFWPFTGLADLTIDESITQGTTIINEAINGELTGGTDTIVVFGNSQSSSILTHEKRNLVGLSAQDKGRLTFVLVANPNRPNGGMLERFFPVSSPSLGLTASGATPTDTGIQTVDIAFQYDGVADLPLRPLNLLADLNVLFGAYLHSSYVSSGSGYTPDELVAAINDPANRQVYGDTTYITIPAKRLPLLVPLRDLGQALGLSGLTTPIADLLEPTLRVLVESGYDRSIPYGQPTTFDFHPKIDDPKLITDLQAAGKAGVRAALADIGATPSRPSQSPSNTAVSASNATTSVASTAGKAPSAAIGRSARKTKTDPAPAGASVAPDENATAADKPANHTVAATRRSAQRSTHHSE</sequence>
<dbReference type="Pfam" id="PF08237">
    <property type="entry name" value="PE-PPE"/>
    <property type="match status" value="1"/>
</dbReference>
<evidence type="ECO:0000313" key="4">
    <source>
        <dbReference type="EMBL" id="MCI4673828.1"/>
    </source>
</evidence>